<dbReference type="RefSeq" id="WP_168884953.1">
    <property type="nucleotide sequence ID" value="NZ_JABAIL010000010.1"/>
</dbReference>
<reference evidence="2 3" key="1">
    <citation type="submission" date="2020-04" db="EMBL/GenBank/DDBJ databases">
        <title>Flammeovirga sp. SR4, a novel species isolated from seawater.</title>
        <authorList>
            <person name="Wang X."/>
        </authorList>
    </citation>
    <scope>NUCLEOTIDE SEQUENCE [LARGE SCALE GENOMIC DNA]</scope>
    <source>
        <strain evidence="2 3">SR4</strain>
    </source>
</reference>
<name>A0A7X8SQ00_9BACT</name>
<dbReference type="Proteomes" id="UP000585050">
    <property type="component" value="Unassembled WGS sequence"/>
</dbReference>
<gene>
    <name evidence="2" type="ORF">HGP29_23765</name>
</gene>
<organism evidence="2 3">
    <name type="scientific">Flammeovirga agarivorans</name>
    <dbReference type="NCBI Taxonomy" id="2726742"/>
    <lineage>
        <taxon>Bacteria</taxon>
        <taxon>Pseudomonadati</taxon>
        <taxon>Bacteroidota</taxon>
        <taxon>Cytophagia</taxon>
        <taxon>Cytophagales</taxon>
        <taxon>Flammeovirgaceae</taxon>
        <taxon>Flammeovirga</taxon>
    </lineage>
</organism>
<dbReference type="EMBL" id="JABAIL010000010">
    <property type="protein sequence ID" value="NLR94242.1"/>
    <property type="molecule type" value="Genomic_DNA"/>
</dbReference>
<protein>
    <submittedName>
        <fullName evidence="2">Uncharacterized protein</fullName>
    </submittedName>
</protein>
<evidence type="ECO:0000313" key="2">
    <source>
        <dbReference type="EMBL" id="NLR94242.1"/>
    </source>
</evidence>
<keyword evidence="1" id="KW-0732">Signal</keyword>
<dbReference type="AlphaFoldDB" id="A0A7X8SQ00"/>
<accession>A0A7X8SQ00</accession>
<keyword evidence="3" id="KW-1185">Reference proteome</keyword>
<evidence type="ECO:0000313" key="3">
    <source>
        <dbReference type="Proteomes" id="UP000585050"/>
    </source>
</evidence>
<sequence length="60" mass="6825">MNNIKNRFFTTLALITLGALVFSCSSSSGNASSSYFQKERKKYEVMDMHSDCPQLVKSRR</sequence>
<evidence type="ECO:0000256" key="1">
    <source>
        <dbReference type="SAM" id="SignalP"/>
    </source>
</evidence>
<comment type="caution">
    <text evidence="2">The sequence shown here is derived from an EMBL/GenBank/DDBJ whole genome shotgun (WGS) entry which is preliminary data.</text>
</comment>
<dbReference type="PROSITE" id="PS51257">
    <property type="entry name" value="PROKAR_LIPOPROTEIN"/>
    <property type="match status" value="1"/>
</dbReference>
<proteinExistence type="predicted"/>
<feature type="signal peptide" evidence="1">
    <location>
        <begin position="1"/>
        <end position="31"/>
    </location>
</feature>
<feature type="chain" id="PRO_5030805402" evidence="1">
    <location>
        <begin position="32"/>
        <end position="60"/>
    </location>
</feature>